<comment type="caution">
    <text evidence="1">The sequence shown here is derived from an EMBL/GenBank/DDBJ whole genome shotgun (WGS) entry which is preliminary data.</text>
</comment>
<gene>
    <name evidence="1" type="ORF">RPERSI_LOCUS4260</name>
</gene>
<evidence type="ECO:0000313" key="2">
    <source>
        <dbReference type="Proteomes" id="UP000789920"/>
    </source>
</evidence>
<dbReference type="Proteomes" id="UP000789920">
    <property type="component" value="Unassembled WGS sequence"/>
</dbReference>
<organism evidence="1 2">
    <name type="scientific">Racocetra persica</name>
    <dbReference type="NCBI Taxonomy" id="160502"/>
    <lineage>
        <taxon>Eukaryota</taxon>
        <taxon>Fungi</taxon>
        <taxon>Fungi incertae sedis</taxon>
        <taxon>Mucoromycota</taxon>
        <taxon>Glomeromycotina</taxon>
        <taxon>Glomeromycetes</taxon>
        <taxon>Diversisporales</taxon>
        <taxon>Gigasporaceae</taxon>
        <taxon>Racocetra</taxon>
    </lineage>
</organism>
<proteinExistence type="predicted"/>
<name>A0ACA9LXW1_9GLOM</name>
<feature type="non-terminal residue" evidence="1">
    <location>
        <position position="209"/>
    </location>
</feature>
<accession>A0ACA9LXW1</accession>
<protein>
    <submittedName>
        <fullName evidence="1">23221_t:CDS:1</fullName>
    </submittedName>
</protein>
<reference evidence="1" key="1">
    <citation type="submission" date="2021-06" db="EMBL/GenBank/DDBJ databases">
        <authorList>
            <person name="Kallberg Y."/>
            <person name="Tangrot J."/>
            <person name="Rosling A."/>
        </authorList>
    </citation>
    <scope>NUCLEOTIDE SEQUENCE</scope>
    <source>
        <strain evidence="1">MA461A</strain>
    </source>
</reference>
<evidence type="ECO:0000313" key="1">
    <source>
        <dbReference type="EMBL" id="CAG8558397.1"/>
    </source>
</evidence>
<dbReference type="EMBL" id="CAJVQC010005759">
    <property type="protein sequence ID" value="CAG8558397.1"/>
    <property type="molecule type" value="Genomic_DNA"/>
</dbReference>
<keyword evidence="2" id="KW-1185">Reference proteome</keyword>
<sequence length="209" mass="24046">MSDCFILYEEINWLDKKLGKGSAGEVVLGEYKGKKVAVKQFANDDMNEIIDELKKHKNLRSEYIIEFCGVVKSPNDRTYLVTKFAEKGTLRDFLEKNEHEWYKKAKMAVDIANGLIECHNHGIVHSDLKADNILVDKHLTLKIAGFGLSITKEALDLGEHAGGALKWRAPERFAYNPKRYQKYIENSEFSKLLENEELVNHYKNRPQLS</sequence>